<proteinExistence type="predicted"/>
<accession>A0ACB0EIR8</accession>
<dbReference type="EMBL" id="OX596104">
    <property type="protein sequence ID" value="CAI9700269.1"/>
    <property type="molecule type" value="Genomic_DNA"/>
</dbReference>
<evidence type="ECO:0000313" key="2">
    <source>
        <dbReference type="Proteomes" id="UP001162501"/>
    </source>
</evidence>
<sequence length="286" mass="29722">MRKAAPGLEARAPPRGARRERPPGLDQRCARAARGQARPSPERGPAEAWALAAPAPRFLSSGLRAVLRLPGPGFPRGRWGLAPPAKPGRGWTAPVQGALDEDTSAGRGPASSLGLWWRVGAPGPWAVQAPRPACYLPIIRRHCPAPAGQPGSSMAGLELAHGRGGPAEEKGAEEAAWRQPPPPFVLEADTEKPHRAECALTVSPQVSWPGVWRRADSAARRRPAGSAASGWGRGLGRKGPRGRPAPAAAGTVGPEPGHPPVTCLGGQGGSSEGRRSLQTSPGLSRR</sequence>
<organism evidence="1 2">
    <name type="scientific">Rangifer tarandus platyrhynchus</name>
    <name type="common">Svalbard reindeer</name>
    <dbReference type="NCBI Taxonomy" id="3082113"/>
    <lineage>
        <taxon>Eukaryota</taxon>
        <taxon>Metazoa</taxon>
        <taxon>Chordata</taxon>
        <taxon>Craniata</taxon>
        <taxon>Vertebrata</taxon>
        <taxon>Euteleostomi</taxon>
        <taxon>Mammalia</taxon>
        <taxon>Eutheria</taxon>
        <taxon>Laurasiatheria</taxon>
        <taxon>Artiodactyla</taxon>
        <taxon>Ruminantia</taxon>
        <taxon>Pecora</taxon>
        <taxon>Cervidae</taxon>
        <taxon>Odocoileinae</taxon>
        <taxon>Rangifer</taxon>
    </lineage>
</organism>
<gene>
    <name evidence="1" type="ORF">MRATA1EN3_LOCUS11482</name>
</gene>
<name>A0ACB0EIR8_RANTA</name>
<reference evidence="1" key="1">
    <citation type="submission" date="2023-05" db="EMBL/GenBank/DDBJ databases">
        <authorList>
            <consortium name="ELIXIR-Norway"/>
        </authorList>
    </citation>
    <scope>NUCLEOTIDE SEQUENCE</scope>
</reference>
<evidence type="ECO:0000313" key="1">
    <source>
        <dbReference type="EMBL" id="CAI9700269.1"/>
    </source>
</evidence>
<protein>
    <submittedName>
        <fullName evidence="1">Uncharacterized protein</fullName>
    </submittedName>
</protein>
<dbReference type="Proteomes" id="UP001162501">
    <property type="component" value="Chromosome 20"/>
</dbReference>